<sequence>MKFNLKFCPEPSGRVGLVQGLDQHVSLLVTLRQSTGYTQEELAALAGLTARSISDIERGLVRRPRLHSLESIADALGLNDSARREFIDHYRPRTAPQWQPRATAPAQLPAVGGLFVGRQAELARLDEVLATEPGALVVIDGMGGMGKTTLAVRWAHRVAERFPDGQLYVDLHGYGLAPPVDPSQVLGLFLDALGKPADKLPARLDARVALYRGELSRKRVLVVLDNARDVAQIRPLLPAGSASMAVVTSRSQLRGLSIRDGAHRITLRGLPDEDAATVLGRFVGAQRVAADPSAVTALVHRCAGLPLALAIVGDRAAREASESLDHFVADLAADRPLDALDGDPADPYSNIRDVCAWSYDALDPATARVFRLLALHPGHDFDLASAAVLAGATPESLDLLVSVHLLAQPTPGRWEFHDLLREFAAEQASTDEERDAAVARLLEHFREHAEAAVHQRWPGLVPAPSRPVFADEEQATAWLATEHANLIASSVWAARNGHPEHAARMADVLWRHLDVGGHYHDGRLLHESAAAAATGAAKARTLRYLGTVCDRLGEHQRALRHYQESLDVAVSCADDAAERGAHNNLGIAHWRTGAYETAEHHLQRAIALARRMGDRIDEARILGNLGLVRAELGDLATAREYQEQALAAARAIGDDVVEGNALDELGGIYRQLGMHEQALHHHEQALAKYRATGNHDGERDALYNIGEVYRDLARHAEALDHHERALRMARAMGARDGEAQALNGLAETRFDMGQPDEAARLHTEAEHLAEELGAPAERARAHTGIGDALTRLGNPAAARDHWEQALRLYTELDSPRADTVRDRLRSA</sequence>
<dbReference type="Pfam" id="PF13424">
    <property type="entry name" value="TPR_12"/>
    <property type="match status" value="3"/>
</dbReference>
<dbReference type="AlphaFoldDB" id="A0A4R6SFK6"/>
<dbReference type="InterPro" id="IPR001387">
    <property type="entry name" value="Cro/C1-type_HTH"/>
</dbReference>
<dbReference type="RefSeq" id="WP_133851097.1">
    <property type="nucleotide sequence ID" value="NZ_SNXZ01000003.1"/>
</dbReference>
<reference evidence="3 4" key="1">
    <citation type="submission" date="2019-03" db="EMBL/GenBank/DDBJ databases">
        <title>Genomic Encyclopedia of Type Strains, Phase IV (KMG-IV): sequencing the most valuable type-strain genomes for metagenomic binning, comparative biology and taxonomic classification.</title>
        <authorList>
            <person name="Goeker M."/>
        </authorList>
    </citation>
    <scope>NUCLEOTIDE SEQUENCE [LARGE SCALE GENOMIC DNA]</scope>
    <source>
        <strain evidence="3 4">DSM 45361</strain>
    </source>
</reference>
<dbReference type="Proteomes" id="UP000295444">
    <property type="component" value="Unassembled WGS sequence"/>
</dbReference>
<dbReference type="InterPro" id="IPR027417">
    <property type="entry name" value="P-loop_NTPase"/>
</dbReference>
<evidence type="ECO:0000256" key="1">
    <source>
        <dbReference type="PROSITE-ProRule" id="PRU00339"/>
    </source>
</evidence>
<dbReference type="GO" id="GO:0043531">
    <property type="term" value="F:ADP binding"/>
    <property type="evidence" value="ECO:0007669"/>
    <property type="project" value="InterPro"/>
</dbReference>
<dbReference type="Gene3D" id="1.25.40.10">
    <property type="entry name" value="Tetratricopeptide repeat domain"/>
    <property type="match status" value="2"/>
</dbReference>
<keyword evidence="1" id="KW-0802">TPR repeat</keyword>
<dbReference type="SMART" id="SM00530">
    <property type="entry name" value="HTH_XRE"/>
    <property type="match status" value="1"/>
</dbReference>
<dbReference type="CDD" id="cd00093">
    <property type="entry name" value="HTH_XRE"/>
    <property type="match status" value="1"/>
</dbReference>
<dbReference type="SUPFAM" id="SSF47413">
    <property type="entry name" value="lambda repressor-like DNA-binding domains"/>
    <property type="match status" value="1"/>
</dbReference>
<dbReference type="GO" id="GO:0003677">
    <property type="term" value="F:DNA binding"/>
    <property type="evidence" value="ECO:0007669"/>
    <property type="project" value="InterPro"/>
</dbReference>
<dbReference type="Gene3D" id="1.10.260.40">
    <property type="entry name" value="lambda repressor-like DNA-binding domains"/>
    <property type="match status" value="1"/>
</dbReference>
<dbReference type="SUPFAM" id="SSF52540">
    <property type="entry name" value="P-loop containing nucleoside triphosphate hydrolases"/>
    <property type="match status" value="1"/>
</dbReference>
<dbReference type="PANTHER" id="PTHR47691">
    <property type="entry name" value="REGULATOR-RELATED"/>
    <property type="match status" value="1"/>
</dbReference>
<evidence type="ECO:0000313" key="3">
    <source>
        <dbReference type="EMBL" id="TDP97975.1"/>
    </source>
</evidence>
<comment type="caution">
    <text evidence="3">The sequence shown here is derived from an EMBL/GenBank/DDBJ whole genome shotgun (WGS) entry which is preliminary data.</text>
</comment>
<dbReference type="EMBL" id="SNXZ01000003">
    <property type="protein sequence ID" value="TDP97975.1"/>
    <property type="molecule type" value="Genomic_DNA"/>
</dbReference>
<evidence type="ECO:0000259" key="2">
    <source>
        <dbReference type="PROSITE" id="PS50943"/>
    </source>
</evidence>
<dbReference type="Gene3D" id="3.40.50.300">
    <property type="entry name" value="P-loop containing nucleotide triphosphate hydrolases"/>
    <property type="match status" value="1"/>
</dbReference>
<dbReference type="InterPro" id="IPR011990">
    <property type="entry name" value="TPR-like_helical_dom_sf"/>
</dbReference>
<dbReference type="SUPFAM" id="SSF48452">
    <property type="entry name" value="TPR-like"/>
    <property type="match status" value="2"/>
</dbReference>
<organism evidence="3 4">
    <name type="scientific">Labedaea rhizosphaerae</name>
    <dbReference type="NCBI Taxonomy" id="598644"/>
    <lineage>
        <taxon>Bacteria</taxon>
        <taxon>Bacillati</taxon>
        <taxon>Actinomycetota</taxon>
        <taxon>Actinomycetes</taxon>
        <taxon>Pseudonocardiales</taxon>
        <taxon>Pseudonocardiaceae</taxon>
        <taxon>Labedaea</taxon>
    </lineage>
</organism>
<dbReference type="PANTHER" id="PTHR47691:SF3">
    <property type="entry name" value="HTH-TYPE TRANSCRIPTIONAL REGULATOR RV0890C-RELATED"/>
    <property type="match status" value="1"/>
</dbReference>
<feature type="domain" description="HTH cro/C1-type" evidence="2">
    <location>
        <begin position="28"/>
        <end position="83"/>
    </location>
</feature>
<gene>
    <name evidence="3" type="ORF">EV186_103955</name>
</gene>
<dbReference type="InterPro" id="IPR019734">
    <property type="entry name" value="TPR_rpt"/>
</dbReference>
<dbReference type="PRINTS" id="PR00364">
    <property type="entry name" value="DISEASERSIST"/>
</dbReference>
<protein>
    <submittedName>
        <fullName evidence="3">Tetratricopeptide (TPR) repeat protein</fullName>
    </submittedName>
</protein>
<dbReference type="SMART" id="SM00028">
    <property type="entry name" value="TPR"/>
    <property type="match status" value="7"/>
</dbReference>
<dbReference type="PROSITE" id="PS50943">
    <property type="entry name" value="HTH_CROC1"/>
    <property type="match status" value="1"/>
</dbReference>
<evidence type="ECO:0000313" key="4">
    <source>
        <dbReference type="Proteomes" id="UP000295444"/>
    </source>
</evidence>
<dbReference type="InterPro" id="IPR010982">
    <property type="entry name" value="Lambda_DNA-bd_dom_sf"/>
</dbReference>
<dbReference type="Pfam" id="PF01381">
    <property type="entry name" value="HTH_3"/>
    <property type="match status" value="1"/>
</dbReference>
<proteinExistence type="predicted"/>
<feature type="repeat" description="TPR" evidence="1">
    <location>
        <begin position="699"/>
        <end position="732"/>
    </location>
</feature>
<dbReference type="PROSITE" id="PS50005">
    <property type="entry name" value="TPR"/>
    <property type="match status" value="1"/>
</dbReference>
<accession>A0A4R6SFK6</accession>
<dbReference type="OrthoDB" id="4329304at2"/>
<keyword evidence="4" id="KW-1185">Reference proteome</keyword>
<name>A0A4R6SFK6_LABRH</name>